<dbReference type="InterPro" id="IPR002355">
    <property type="entry name" value="Cu_oxidase_Cu_BS"/>
</dbReference>
<gene>
    <name evidence="8" type="ORF">NEZAVI_LOCUS9571</name>
</gene>
<dbReference type="Proteomes" id="UP001152798">
    <property type="component" value="Chromosome 4"/>
</dbReference>
<dbReference type="FunFam" id="2.60.40.420:FF:000045">
    <property type="entry name" value="Laccase 2"/>
    <property type="match status" value="1"/>
</dbReference>
<keyword evidence="9" id="KW-1185">Reference proteome</keyword>
<dbReference type="CDD" id="cd13905">
    <property type="entry name" value="CuRO_3_tcLLC2_insect_like"/>
    <property type="match status" value="1"/>
</dbReference>
<comment type="similarity">
    <text evidence="1">Belongs to the multicopper oxidase family.</text>
</comment>
<dbReference type="GO" id="GO:0016491">
    <property type="term" value="F:oxidoreductase activity"/>
    <property type="evidence" value="ECO:0007669"/>
    <property type="project" value="UniProtKB-KW"/>
</dbReference>
<dbReference type="PANTHER" id="PTHR11709">
    <property type="entry name" value="MULTI-COPPER OXIDASE"/>
    <property type="match status" value="1"/>
</dbReference>
<protein>
    <submittedName>
        <fullName evidence="8">Uncharacterized protein</fullName>
    </submittedName>
</protein>
<sequence>MVDVFRLLAILLAGYVVAGQVSDVQLTSDASNGTNITRGEECMRKCDGISKNCFFIFVIERYIILGGACRNCRNGVIEDCFLPQCVTANGFERPFISVNRQIPGPTIQICQGDRLIVDVVNKMPDETTTIHWHGFTQNGSQYYDGVPFVTQCPILPGTTFRYNFVADTAGTYFYHSHIAVQKLDGLEGALIVREKEIEDPLSSLYDEDLPEHVVVIQDWTSTPAEHLIPGYSSGRISQMPSTYLINGRAQYYLKNSSLSLPLSEFIIEKGKRYRFRLVGSTCLTCAVGVIFQGHRVLAISADGGLRFKPVPADTIVLNSAERFDVVLEANQTEGLYFIHLQSLGENCNPTPHIGILRYKSVEKTEEINFPQPLTYRELGVIFNAVNSTCDGTNTNEICIYQLEGVEDAIEYKNSEKNYQQIPLPFGIYEYSDEELFRNGTYQRYDEPVGGLRIKTLIDNISFMFPSSPLISQFDDIPKDYFCPENCRETTVKKPCTCVNVYTIPFGTVVDMIIYDTGNRNGFDHPFHLHGYNFYILEMGVFKESGENKTAELASLSQKLEEGNINLKLRPMRDTISVPARGYVLARFIANNPGFWLLHCHFAFHLEVGMAAVFKVGEKRQLPSVPYKFPQCGNF</sequence>
<keyword evidence="4" id="KW-0732">Signal</keyword>
<dbReference type="GO" id="GO:0005886">
    <property type="term" value="C:plasma membrane"/>
    <property type="evidence" value="ECO:0007669"/>
    <property type="project" value="TreeGrafter"/>
</dbReference>
<dbReference type="InterPro" id="IPR011707">
    <property type="entry name" value="Cu-oxidase-like_N"/>
</dbReference>
<dbReference type="Pfam" id="PF00394">
    <property type="entry name" value="Cu-oxidase"/>
    <property type="match status" value="1"/>
</dbReference>
<dbReference type="Pfam" id="PF07731">
    <property type="entry name" value="Cu-oxidase_2"/>
    <property type="match status" value="1"/>
</dbReference>
<dbReference type="EMBL" id="OV725080">
    <property type="protein sequence ID" value="CAH1400298.1"/>
    <property type="molecule type" value="Genomic_DNA"/>
</dbReference>
<dbReference type="PANTHER" id="PTHR11709:SF232">
    <property type="entry name" value="STRAW, ISOFORM G"/>
    <property type="match status" value="1"/>
</dbReference>
<evidence type="ECO:0000259" key="6">
    <source>
        <dbReference type="Pfam" id="PF07731"/>
    </source>
</evidence>
<dbReference type="Gene3D" id="2.60.40.420">
    <property type="entry name" value="Cupredoxins - blue copper proteins"/>
    <property type="match status" value="3"/>
</dbReference>
<accession>A0A9P0MLF2</accession>
<feature type="domain" description="Plastocyanin-like" evidence="5">
    <location>
        <begin position="212"/>
        <end position="359"/>
    </location>
</feature>
<evidence type="ECO:0000256" key="1">
    <source>
        <dbReference type="ARBA" id="ARBA00010609"/>
    </source>
</evidence>
<keyword evidence="3" id="KW-0560">Oxidoreductase</keyword>
<dbReference type="GO" id="GO:0006826">
    <property type="term" value="P:iron ion transport"/>
    <property type="evidence" value="ECO:0007669"/>
    <property type="project" value="TreeGrafter"/>
</dbReference>
<feature type="domain" description="Plastocyanin-like" evidence="7">
    <location>
        <begin position="89"/>
        <end position="196"/>
    </location>
</feature>
<evidence type="ECO:0000259" key="7">
    <source>
        <dbReference type="Pfam" id="PF07732"/>
    </source>
</evidence>
<dbReference type="InterPro" id="IPR011706">
    <property type="entry name" value="Cu-oxidase_C"/>
</dbReference>
<reference evidence="8" key="1">
    <citation type="submission" date="2022-01" db="EMBL/GenBank/DDBJ databases">
        <authorList>
            <person name="King R."/>
        </authorList>
    </citation>
    <scope>NUCLEOTIDE SEQUENCE</scope>
</reference>
<evidence type="ECO:0000313" key="8">
    <source>
        <dbReference type="EMBL" id="CAH1400298.1"/>
    </source>
</evidence>
<dbReference type="AlphaFoldDB" id="A0A9P0MLF2"/>
<dbReference type="InterPro" id="IPR008972">
    <property type="entry name" value="Cupredoxin"/>
</dbReference>
<evidence type="ECO:0000313" key="9">
    <source>
        <dbReference type="Proteomes" id="UP001152798"/>
    </source>
</evidence>
<dbReference type="CDD" id="cd13858">
    <property type="entry name" value="CuRO_1_tcLCC2_insect_like"/>
    <property type="match status" value="1"/>
</dbReference>
<feature type="chain" id="PRO_5040118154" evidence="4">
    <location>
        <begin position="19"/>
        <end position="634"/>
    </location>
</feature>
<evidence type="ECO:0000256" key="2">
    <source>
        <dbReference type="ARBA" id="ARBA00022723"/>
    </source>
</evidence>
<dbReference type="SUPFAM" id="SSF49503">
    <property type="entry name" value="Cupredoxins"/>
    <property type="match status" value="3"/>
</dbReference>
<feature type="domain" description="Plastocyanin-like" evidence="6">
    <location>
        <begin position="490"/>
        <end position="617"/>
    </location>
</feature>
<evidence type="ECO:0000256" key="4">
    <source>
        <dbReference type="SAM" id="SignalP"/>
    </source>
</evidence>
<name>A0A9P0MLF2_NEZVI</name>
<keyword evidence="2" id="KW-0479">Metal-binding</keyword>
<dbReference type="GO" id="GO:0005507">
    <property type="term" value="F:copper ion binding"/>
    <property type="evidence" value="ECO:0007669"/>
    <property type="project" value="InterPro"/>
</dbReference>
<dbReference type="PROSITE" id="PS00079">
    <property type="entry name" value="MULTICOPPER_OXIDASE1"/>
    <property type="match status" value="2"/>
</dbReference>
<dbReference type="OrthoDB" id="2121828at2759"/>
<organism evidence="8 9">
    <name type="scientific">Nezara viridula</name>
    <name type="common">Southern green stink bug</name>
    <name type="synonym">Cimex viridulus</name>
    <dbReference type="NCBI Taxonomy" id="85310"/>
    <lineage>
        <taxon>Eukaryota</taxon>
        <taxon>Metazoa</taxon>
        <taxon>Ecdysozoa</taxon>
        <taxon>Arthropoda</taxon>
        <taxon>Hexapoda</taxon>
        <taxon>Insecta</taxon>
        <taxon>Pterygota</taxon>
        <taxon>Neoptera</taxon>
        <taxon>Paraneoptera</taxon>
        <taxon>Hemiptera</taxon>
        <taxon>Heteroptera</taxon>
        <taxon>Panheteroptera</taxon>
        <taxon>Pentatomomorpha</taxon>
        <taxon>Pentatomoidea</taxon>
        <taxon>Pentatomidae</taxon>
        <taxon>Pentatominae</taxon>
        <taxon>Nezara</taxon>
    </lineage>
</organism>
<dbReference type="InterPro" id="IPR001117">
    <property type="entry name" value="Cu-oxidase_2nd"/>
</dbReference>
<proteinExistence type="inferred from homology"/>
<dbReference type="Pfam" id="PF07732">
    <property type="entry name" value="Cu-oxidase_3"/>
    <property type="match status" value="1"/>
</dbReference>
<feature type="signal peptide" evidence="4">
    <location>
        <begin position="1"/>
        <end position="18"/>
    </location>
</feature>
<dbReference type="InterPro" id="IPR033138">
    <property type="entry name" value="Cu_oxidase_CS"/>
</dbReference>
<evidence type="ECO:0000259" key="5">
    <source>
        <dbReference type="Pfam" id="PF00394"/>
    </source>
</evidence>
<dbReference type="CDD" id="cd13884">
    <property type="entry name" value="CuRO_2_tcLCC_insect_like"/>
    <property type="match status" value="1"/>
</dbReference>
<evidence type="ECO:0000256" key="3">
    <source>
        <dbReference type="ARBA" id="ARBA00023002"/>
    </source>
</evidence>
<dbReference type="InterPro" id="IPR045087">
    <property type="entry name" value="Cu-oxidase_fam"/>
</dbReference>
<dbReference type="PROSITE" id="PS00080">
    <property type="entry name" value="MULTICOPPER_OXIDASE2"/>
    <property type="match status" value="1"/>
</dbReference>